<evidence type="ECO:0000256" key="8">
    <source>
        <dbReference type="ARBA" id="ARBA00031427"/>
    </source>
</evidence>
<comment type="cofactor">
    <cofactor evidence="2">
        <name>pyridoxal 5'-phosphate</name>
        <dbReference type="ChEBI" id="CHEBI:597326"/>
    </cofactor>
</comment>
<evidence type="ECO:0000256" key="7">
    <source>
        <dbReference type="ARBA" id="ARBA00025527"/>
    </source>
</evidence>
<name>A0A542ZFK1_9MICO</name>
<dbReference type="Pfam" id="PF00291">
    <property type="entry name" value="PALP"/>
    <property type="match status" value="1"/>
</dbReference>
<dbReference type="InterPro" id="IPR001926">
    <property type="entry name" value="TrpB-like_PALP"/>
</dbReference>
<comment type="function">
    <text evidence="7">Catalyzes the anaerobic formation of alpha-ketobutyrate and ammonia from threonine in a two-step reaction. The first step involved a dehydration of threonine and a production of enamine intermediates (aminocrotonate), which tautomerizes to its imine form (iminobutyrate). Both intermediates are unstable and short-lived. The second step is the nonenzymatic hydrolysis of the enamine/imine intermediates to form 2-ketobutyrate and free ammonia. In the low water environment of the cell, the second step is accelerated by RidA.</text>
</comment>
<feature type="domain" description="Tryptophan synthase beta chain-like PALP" evidence="9">
    <location>
        <begin position="21"/>
        <end position="309"/>
    </location>
</feature>
<dbReference type="FunFam" id="3.40.50.1100:FF:000005">
    <property type="entry name" value="Threonine dehydratase catabolic"/>
    <property type="match status" value="1"/>
</dbReference>
<dbReference type="AlphaFoldDB" id="A0A542ZFK1"/>
<comment type="caution">
    <text evidence="10">The sequence shown here is derived from an EMBL/GenBank/DDBJ whole genome shotgun (WGS) entry which is preliminary data.</text>
</comment>
<dbReference type="GO" id="GO:0004794">
    <property type="term" value="F:threonine deaminase activity"/>
    <property type="evidence" value="ECO:0007669"/>
    <property type="project" value="UniProtKB-EC"/>
</dbReference>
<dbReference type="NCBIfam" id="TIGR01127">
    <property type="entry name" value="ilvA_1Cterm"/>
    <property type="match status" value="1"/>
</dbReference>
<evidence type="ECO:0000256" key="5">
    <source>
        <dbReference type="ARBA" id="ARBA00022898"/>
    </source>
</evidence>
<comment type="similarity">
    <text evidence="3">Belongs to the serine/threonine dehydratase family.</text>
</comment>
<dbReference type="OrthoDB" id="9811476at2"/>
<evidence type="ECO:0000313" key="11">
    <source>
        <dbReference type="Proteomes" id="UP000319514"/>
    </source>
</evidence>
<dbReference type="Proteomes" id="UP000319514">
    <property type="component" value="Unassembled WGS sequence"/>
</dbReference>
<protein>
    <recommendedName>
        <fullName evidence="4">threonine ammonia-lyase</fullName>
        <ecNumber evidence="4">4.3.1.19</ecNumber>
    </recommendedName>
    <alternativeName>
        <fullName evidence="8">Threonine deaminase</fullName>
    </alternativeName>
</protein>
<keyword evidence="11" id="KW-1185">Reference proteome</keyword>
<dbReference type="GO" id="GO:0009097">
    <property type="term" value="P:isoleucine biosynthetic process"/>
    <property type="evidence" value="ECO:0007669"/>
    <property type="project" value="TreeGrafter"/>
</dbReference>
<keyword evidence="5" id="KW-0663">Pyridoxal phosphate</keyword>
<dbReference type="GO" id="GO:0003941">
    <property type="term" value="F:L-serine ammonia-lyase activity"/>
    <property type="evidence" value="ECO:0007669"/>
    <property type="project" value="TreeGrafter"/>
</dbReference>
<dbReference type="GO" id="GO:0006565">
    <property type="term" value="P:L-serine catabolic process"/>
    <property type="evidence" value="ECO:0007669"/>
    <property type="project" value="TreeGrafter"/>
</dbReference>
<dbReference type="PANTHER" id="PTHR48078:SF6">
    <property type="entry name" value="L-THREONINE DEHYDRATASE CATABOLIC TDCB"/>
    <property type="match status" value="1"/>
</dbReference>
<evidence type="ECO:0000313" key="10">
    <source>
        <dbReference type="EMBL" id="TQL59118.1"/>
    </source>
</evidence>
<dbReference type="CDD" id="cd04886">
    <property type="entry name" value="ACT_ThrD-II-like"/>
    <property type="match status" value="1"/>
</dbReference>
<dbReference type="CDD" id="cd01562">
    <property type="entry name" value="Thr-dehyd"/>
    <property type="match status" value="1"/>
</dbReference>
<dbReference type="SUPFAM" id="SSF53686">
    <property type="entry name" value="Tryptophan synthase beta subunit-like PLP-dependent enzymes"/>
    <property type="match status" value="1"/>
</dbReference>
<dbReference type="InterPro" id="IPR044561">
    <property type="entry name" value="ACT_ThrD-II-like"/>
</dbReference>
<dbReference type="GO" id="GO:0006567">
    <property type="term" value="P:L-threonine catabolic process"/>
    <property type="evidence" value="ECO:0007669"/>
    <property type="project" value="InterPro"/>
</dbReference>
<organism evidence="10 11">
    <name type="scientific">Oryzihumus leptocrescens</name>
    <dbReference type="NCBI Taxonomy" id="297536"/>
    <lineage>
        <taxon>Bacteria</taxon>
        <taxon>Bacillati</taxon>
        <taxon>Actinomycetota</taxon>
        <taxon>Actinomycetes</taxon>
        <taxon>Micrococcales</taxon>
        <taxon>Intrasporangiaceae</taxon>
        <taxon>Oryzihumus</taxon>
    </lineage>
</organism>
<evidence type="ECO:0000256" key="3">
    <source>
        <dbReference type="ARBA" id="ARBA00010869"/>
    </source>
</evidence>
<reference evidence="10 11" key="1">
    <citation type="submission" date="2019-06" db="EMBL/GenBank/DDBJ databases">
        <title>Sequencing the genomes of 1000 actinobacteria strains.</title>
        <authorList>
            <person name="Klenk H.-P."/>
        </authorList>
    </citation>
    <scope>NUCLEOTIDE SEQUENCE [LARGE SCALE GENOMIC DNA]</scope>
    <source>
        <strain evidence="10 11">DSM 18082</strain>
    </source>
</reference>
<dbReference type="InterPro" id="IPR005789">
    <property type="entry name" value="Thr_deHydtase_catblc"/>
</dbReference>
<proteinExistence type="inferred from homology"/>
<dbReference type="InterPro" id="IPR050147">
    <property type="entry name" value="Ser/Thr_Dehydratase"/>
</dbReference>
<dbReference type="InterPro" id="IPR036052">
    <property type="entry name" value="TrpB-like_PALP_sf"/>
</dbReference>
<dbReference type="Gene3D" id="3.40.50.1100">
    <property type="match status" value="2"/>
</dbReference>
<evidence type="ECO:0000259" key="9">
    <source>
        <dbReference type="Pfam" id="PF00291"/>
    </source>
</evidence>
<evidence type="ECO:0000256" key="1">
    <source>
        <dbReference type="ARBA" id="ARBA00001274"/>
    </source>
</evidence>
<gene>
    <name evidence="10" type="ORF">FB474_0465</name>
</gene>
<evidence type="ECO:0000256" key="2">
    <source>
        <dbReference type="ARBA" id="ARBA00001933"/>
    </source>
</evidence>
<dbReference type="EC" id="4.3.1.19" evidence="4"/>
<comment type="catalytic activity">
    <reaction evidence="1">
        <text>L-threonine = 2-oxobutanoate + NH4(+)</text>
        <dbReference type="Rhea" id="RHEA:22108"/>
        <dbReference type="ChEBI" id="CHEBI:16763"/>
        <dbReference type="ChEBI" id="CHEBI:28938"/>
        <dbReference type="ChEBI" id="CHEBI:57926"/>
        <dbReference type="EC" id="4.3.1.19"/>
    </reaction>
</comment>
<evidence type="ECO:0000256" key="4">
    <source>
        <dbReference type="ARBA" id="ARBA00012096"/>
    </source>
</evidence>
<dbReference type="RefSeq" id="WP_141787179.1">
    <property type="nucleotide sequence ID" value="NZ_BAAAKX010000009.1"/>
</dbReference>
<dbReference type="EMBL" id="VFOQ01000001">
    <property type="protein sequence ID" value="TQL59118.1"/>
    <property type="molecule type" value="Genomic_DNA"/>
</dbReference>
<keyword evidence="6" id="KW-0456">Lyase</keyword>
<dbReference type="PANTHER" id="PTHR48078">
    <property type="entry name" value="THREONINE DEHYDRATASE, MITOCHONDRIAL-RELATED"/>
    <property type="match status" value="1"/>
</dbReference>
<sequence>MASPSLPVTLDDVIAAQDLLSGVVRPTPLEYSRALSERVGADVYLKCENLQRAGSFKIRGAYTRIARLSEEEKARGIVAASAGNHAQGVALAAQLLGIDSTVYMPIGAPIPKLLATRAYGAHVEQVGTTVDEALVAAKEMAASTGAVLIHPFDHADIVAGQGTCGLEILDQCPEVKTIVTSAGGGGLLAGIAVAVKAKRPDVRVIGVQAEQAAAYPQSLAAGKPVPLGAMSTMADGIAVGCPGEVPYAIVRELVDAVETVSEEMISRALLFVLERAKLVVEPAGAAAVGRLLAAGQGSCDGPVVAVLSGGNIDPLLLLRIIRHGMSAAGRYLQFRLRVPDRPGSLAALLADLAAVDANVLEIEHVRMGATLHVDEVEIALQLETKGQAHCEEVLRTLRGKGYKLNFG</sequence>
<evidence type="ECO:0000256" key="6">
    <source>
        <dbReference type="ARBA" id="ARBA00023239"/>
    </source>
</evidence>
<accession>A0A542ZFK1</accession>